<dbReference type="InterPro" id="IPR004370">
    <property type="entry name" value="4-OT-like_dom"/>
</dbReference>
<dbReference type="Pfam" id="PF01361">
    <property type="entry name" value="Tautomerase"/>
    <property type="match status" value="1"/>
</dbReference>
<dbReference type="InterPro" id="IPR014347">
    <property type="entry name" value="Tautomerase/MIF_sf"/>
</dbReference>
<keyword evidence="4" id="KW-1185">Reference proteome</keyword>
<dbReference type="Proteomes" id="UP000830454">
    <property type="component" value="Chromosome"/>
</dbReference>
<organism evidence="3 4">
    <name type="scientific">Flavobacterium sediminilitoris</name>
    <dbReference type="NCBI Taxonomy" id="2024526"/>
    <lineage>
        <taxon>Bacteria</taxon>
        <taxon>Pseudomonadati</taxon>
        <taxon>Bacteroidota</taxon>
        <taxon>Flavobacteriia</taxon>
        <taxon>Flavobacteriales</taxon>
        <taxon>Flavobacteriaceae</taxon>
        <taxon>Flavobacterium</taxon>
    </lineage>
</organism>
<protein>
    <submittedName>
        <fullName evidence="3">Tautomerase family protein</fullName>
    </submittedName>
</protein>
<evidence type="ECO:0000259" key="2">
    <source>
        <dbReference type="Pfam" id="PF01361"/>
    </source>
</evidence>
<proteinExistence type="predicted"/>
<evidence type="ECO:0000256" key="1">
    <source>
        <dbReference type="ARBA" id="ARBA00023235"/>
    </source>
</evidence>
<dbReference type="RefSeq" id="WP_045967110.1">
    <property type="nucleotide sequence ID" value="NZ_CP090145.1"/>
</dbReference>
<accession>A0ABY4HKJ7</accession>
<keyword evidence="1" id="KW-0413">Isomerase</keyword>
<dbReference type="EMBL" id="CP090145">
    <property type="protein sequence ID" value="UOX33065.1"/>
    <property type="molecule type" value="Genomic_DNA"/>
</dbReference>
<name>A0ABY4HKJ7_9FLAO</name>
<reference evidence="3" key="1">
    <citation type="submission" date="2021-12" db="EMBL/GenBank/DDBJ databases">
        <authorList>
            <person name="Cha I.-T."/>
            <person name="Lee K.-E."/>
            <person name="Park S.-J."/>
        </authorList>
    </citation>
    <scope>NUCLEOTIDE SEQUENCE</scope>
    <source>
        <strain evidence="3">YSM-43</strain>
    </source>
</reference>
<evidence type="ECO:0000313" key="3">
    <source>
        <dbReference type="EMBL" id="UOX33065.1"/>
    </source>
</evidence>
<dbReference type="SUPFAM" id="SSF55331">
    <property type="entry name" value="Tautomerase/MIF"/>
    <property type="match status" value="1"/>
</dbReference>
<sequence length="68" mass="7645">MPYLSFESGQLDEKVKQKLIAQLTQLSVEITGIPKEYFFVSIKEIPDSDIAVGGKTVEAMKNELKKNK</sequence>
<reference evidence="3" key="2">
    <citation type="submission" date="2022-04" db="EMBL/GenBank/DDBJ databases">
        <title>Complete Genome Sequence of Flavobacterium sediminilitoris YSM-43, Isolated from a Tidal Sediment.</title>
        <authorList>
            <person name="Lee P.A."/>
        </authorList>
    </citation>
    <scope>NUCLEOTIDE SEQUENCE</scope>
    <source>
        <strain evidence="3">YSM-43</strain>
    </source>
</reference>
<evidence type="ECO:0000313" key="4">
    <source>
        <dbReference type="Proteomes" id="UP000830454"/>
    </source>
</evidence>
<gene>
    <name evidence="3" type="ORF">LXD69_13585</name>
</gene>
<feature type="domain" description="4-oxalocrotonate tautomerase-like" evidence="2">
    <location>
        <begin position="9"/>
        <end position="59"/>
    </location>
</feature>
<dbReference type="Gene3D" id="3.30.429.10">
    <property type="entry name" value="Macrophage Migration Inhibitory Factor"/>
    <property type="match status" value="1"/>
</dbReference>